<name>A0A1M7DRP1_XYLRU</name>
<proteinExistence type="predicted"/>
<evidence type="ECO:0000313" key="1">
    <source>
        <dbReference type="EMBL" id="SHL82152.1"/>
    </source>
</evidence>
<dbReference type="EMBL" id="FRCJ01000001">
    <property type="protein sequence ID" value="SHL82152.1"/>
    <property type="molecule type" value="Genomic_DNA"/>
</dbReference>
<dbReference type="Proteomes" id="UP000184280">
    <property type="component" value="Unassembled WGS sequence"/>
</dbReference>
<sequence>MRFTVTNGIKMDVEVTKSDLKTIASKNTQDNRFNAFKNKLAQDIRGFIEKAKYEGWREVIPGKHPETAYFAYFSRELGKRLISAYAKLKTRVCLNHMQ</sequence>
<protein>
    <submittedName>
        <fullName evidence="1">Uncharacterized protein</fullName>
    </submittedName>
</protein>
<evidence type="ECO:0000313" key="2">
    <source>
        <dbReference type="Proteomes" id="UP000184280"/>
    </source>
</evidence>
<dbReference type="AlphaFoldDB" id="A0A1M7DRP1"/>
<organism evidence="1 2">
    <name type="scientific">Xylanibacter ruminicola</name>
    <name type="common">Prevotella ruminicola</name>
    <dbReference type="NCBI Taxonomy" id="839"/>
    <lineage>
        <taxon>Bacteria</taxon>
        <taxon>Pseudomonadati</taxon>
        <taxon>Bacteroidota</taxon>
        <taxon>Bacteroidia</taxon>
        <taxon>Bacteroidales</taxon>
        <taxon>Prevotellaceae</taxon>
        <taxon>Xylanibacter</taxon>
    </lineage>
</organism>
<reference evidence="1 2" key="1">
    <citation type="submission" date="2016-11" db="EMBL/GenBank/DDBJ databases">
        <authorList>
            <person name="Jaros S."/>
            <person name="Januszkiewicz K."/>
            <person name="Wedrychowicz H."/>
        </authorList>
    </citation>
    <scope>NUCLEOTIDE SEQUENCE [LARGE SCALE GENOMIC DNA]</scope>
    <source>
        <strain evidence="1 2">BPI-34</strain>
    </source>
</reference>
<gene>
    <name evidence="1" type="ORF">SAMN04488494_0825</name>
</gene>
<accession>A0A1M7DRP1</accession>